<dbReference type="InterPro" id="IPR013328">
    <property type="entry name" value="6PGD_dom2"/>
</dbReference>
<evidence type="ECO:0000256" key="3">
    <source>
        <dbReference type="ARBA" id="ARBA00023002"/>
    </source>
</evidence>
<dbReference type="Proteomes" id="UP000612893">
    <property type="component" value="Unassembled WGS sequence"/>
</dbReference>
<keyword evidence="8" id="KW-1185">Reference proteome</keyword>
<evidence type="ECO:0000256" key="2">
    <source>
        <dbReference type="ARBA" id="ARBA00009463"/>
    </source>
</evidence>
<reference evidence="7" key="1">
    <citation type="submission" date="2020-10" db="EMBL/GenBank/DDBJ databases">
        <title>Ca. Dormibacterota MAGs.</title>
        <authorList>
            <person name="Montgomery K."/>
        </authorList>
    </citation>
    <scope>NUCLEOTIDE SEQUENCE [LARGE SCALE GENOMIC DNA]</scope>
    <source>
        <strain evidence="7">SC8812_S17_10</strain>
    </source>
</reference>
<evidence type="ECO:0000313" key="7">
    <source>
        <dbReference type="EMBL" id="MBJ7596593.1"/>
    </source>
</evidence>
<proteinExistence type="inferred from homology"/>
<accession>A0A934K4H7</accession>
<dbReference type="InterPro" id="IPR036291">
    <property type="entry name" value="NAD(P)-bd_dom_sf"/>
</dbReference>
<dbReference type="PANTHER" id="PTHR48075:SF5">
    <property type="entry name" value="3-HYDROXYBUTYRYL-COA DEHYDROGENASE"/>
    <property type="match status" value="1"/>
</dbReference>
<gene>
    <name evidence="7" type="ORF">JF922_00695</name>
</gene>
<comment type="pathway">
    <text evidence="1">Lipid metabolism; butanoate metabolism.</text>
</comment>
<dbReference type="PANTHER" id="PTHR48075">
    <property type="entry name" value="3-HYDROXYACYL-COA DEHYDROGENASE FAMILY PROTEIN"/>
    <property type="match status" value="1"/>
</dbReference>
<sequence>MSASEPVRSVMVAGSGLMGRAILLSFANARFDCTLLTRDPLRHDWLPPGVQALSEPPDEPPDLVIESILEDLELKRSFFAGLDARFGGHTILASNTSSLSLPEIAEGLEHPEMFCGLHYFHPPEAFRYVELVEAGTHPEAVRRVAEAVRRTGKEPVHLRRPVVGGVLNRLQHAMAHEAGHLLDEGVVDVATIDLLITEALGPRMAVTGLLRQKDLSGLDIFATVQRQLVPHLHHGAEPARYFLERADAGDLGVKTGRGLYDWRGVDVPEYRRRAADKLARILAIATEP</sequence>
<dbReference type="EMBL" id="JAEKNR010000011">
    <property type="protein sequence ID" value="MBJ7596593.1"/>
    <property type="molecule type" value="Genomic_DNA"/>
</dbReference>
<dbReference type="RefSeq" id="WP_338198421.1">
    <property type="nucleotide sequence ID" value="NZ_JAEKNR010000011.1"/>
</dbReference>
<evidence type="ECO:0008006" key="9">
    <source>
        <dbReference type="Google" id="ProtNLM"/>
    </source>
</evidence>
<dbReference type="GO" id="GO:0016491">
    <property type="term" value="F:oxidoreductase activity"/>
    <property type="evidence" value="ECO:0007669"/>
    <property type="project" value="UniProtKB-KW"/>
</dbReference>
<evidence type="ECO:0000256" key="4">
    <source>
        <dbReference type="PIRSR" id="PIRSR000105-1"/>
    </source>
</evidence>
<feature type="domain" description="3-hydroxyacyl-CoA dehydrogenase NAD binding" evidence="6">
    <location>
        <begin position="62"/>
        <end position="158"/>
    </location>
</feature>
<dbReference type="Pfam" id="PF00725">
    <property type="entry name" value="3HCDH"/>
    <property type="match status" value="1"/>
</dbReference>
<evidence type="ECO:0000313" key="8">
    <source>
        <dbReference type="Proteomes" id="UP000612893"/>
    </source>
</evidence>
<dbReference type="InterPro" id="IPR006176">
    <property type="entry name" value="3-OHacyl-CoA_DH_NAD-bd"/>
</dbReference>
<protein>
    <recommendedName>
        <fullName evidence="9">3-hydroxyacyl-CoA dehydrogenase family protein</fullName>
    </recommendedName>
</protein>
<comment type="caution">
    <text evidence="7">The sequence shown here is derived from an EMBL/GenBank/DDBJ whole genome shotgun (WGS) entry which is preliminary data.</text>
</comment>
<evidence type="ECO:0000259" key="6">
    <source>
        <dbReference type="Pfam" id="PF02737"/>
    </source>
</evidence>
<name>A0A934K4H7_9BACT</name>
<evidence type="ECO:0000259" key="5">
    <source>
        <dbReference type="Pfam" id="PF00725"/>
    </source>
</evidence>
<feature type="domain" description="3-hydroxyacyl-CoA dehydrogenase C-terminal" evidence="5">
    <location>
        <begin position="166"/>
        <end position="262"/>
    </location>
</feature>
<dbReference type="InterPro" id="IPR006108">
    <property type="entry name" value="3HC_DH_C"/>
</dbReference>
<evidence type="ECO:0000256" key="1">
    <source>
        <dbReference type="ARBA" id="ARBA00005086"/>
    </source>
</evidence>
<dbReference type="SUPFAM" id="SSF51735">
    <property type="entry name" value="NAD(P)-binding Rossmann-fold domains"/>
    <property type="match status" value="1"/>
</dbReference>
<dbReference type="PIRSF" id="PIRSF000105">
    <property type="entry name" value="HCDH"/>
    <property type="match status" value="1"/>
</dbReference>
<dbReference type="SUPFAM" id="SSF48179">
    <property type="entry name" value="6-phosphogluconate dehydrogenase C-terminal domain-like"/>
    <property type="match status" value="1"/>
</dbReference>
<feature type="site" description="Important for catalytic activity" evidence="4">
    <location>
        <position position="118"/>
    </location>
</feature>
<dbReference type="AlphaFoldDB" id="A0A934K4H7"/>
<dbReference type="Gene3D" id="3.40.50.720">
    <property type="entry name" value="NAD(P)-binding Rossmann-like Domain"/>
    <property type="match status" value="1"/>
</dbReference>
<comment type="similarity">
    <text evidence="2">Belongs to the 3-hydroxyacyl-CoA dehydrogenase family.</text>
</comment>
<keyword evidence="3" id="KW-0560">Oxidoreductase</keyword>
<organism evidence="7 8">
    <name type="scientific">Candidatus Nephthysia bennettiae</name>
    <dbReference type="NCBI Taxonomy" id="3127016"/>
    <lineage>
        <taxon>Bacteria</taxon>
        <taxon>Bacillati</taxon>
        <taxon>Candidatus Dormiibacterota</taxon>
        <taxon>Candidatus Dormibacteria</taxon>
        <taxon>Candidatus Dormibacterales</taxon>
        <taxon>Candidatus Dormibacteraceae</taxon>
        <taxon>Candidatus Nephthysia</taxon>
    </lineage>
</organism>
<dbReference type="Gene3D" id="1.10.1040.10">
    <property type="entry name" value="N-(1-d-carboxylethyl)-l-norvaline Dehydrogenase, domain 2"/>
    <property type="match status" value="1"/>
</dbReference>
<dbReference type="Pfam" id="PF02737">
    <property type="entry name" value="3HCDH_N"/>
    <property type="match status" value="1"/>
</dbReference>
<dbReference type="InterPro" id="IPR008927">
    <property type="entry name" value="6-PGluconate_DH-like_C_sf"/>
</dbReference>
<dbReference type="InterPro" id="IPR022694">
    <property type="entry name" value="3-OHacyl-CoA_DH"/>
</dbReference>